<protein>
    <submittedName>
        <fullName evidence="1">Uncharacterized protein</fullName>
    </submittedName>
</protein>
<name>A0AB73MIG3_9XANT</name>
<accession>A0AB73MIG3</accession>
<proteinExistence type="predicted"/>
<dbReference type="RefSeq" id="WP_139369948.1">
    <property type="nucleotide sequence ID" value="NZ_LOKA01000048.1"/>
</dbReference>
<evidence type="ECO:0000313" key="2">
    <source>
        <dbReference type="Proteomes" id="UP000190210"/>
    </source>
</evidence>
<reference evidence="1 2" key="1">
    <citation type="submission" date="2015-12" db="EMBL/GenBank/DDBJ databases">
        <authorList>
            <person name="Bansal K."/>
            <person name="Midha S."/>
            <person name="Patil P.B."/>
        </authorList>
    </citation>
    <scope>NUCLEOTIDE SEQUENCE [LARGE SCALE GENOMIC DNA]</scope>
    <source>
        <strain evidence="1 2">LMG9045</strain>
    </source>
</reference>
<sequence length="151" mass="17257">MPHPSDRFKLLIQSNAEEVARLHARVHATFAQRDRSPDRRHEWERACEIFHSRYNELAFPGGFEGALDRIVAGDPESMEAAICFLELRPYFFRSGYMFDSILRKAKRAPLSQEQVARLQHVIQALAAWRSKRAAANGHNNSFKPTPLRGAA</sequence>
<gene>
    <name evidence="1" type="ORF">Xclt_19475</name>
</gene>
<organism evidence="1 2">
    <name type="scientific">Xanthomonas axonopodis pv. clitoriae</name>
    <dbReference type="NCBI Taxonomy" id="487828"/>
    <lineage>
        <taxon>Bacteria</taxon>
        <taxon>Pseudomonadati</taxon>
        <taxon>Pseudomonadota</taxon>
        <taxon>Gammaproteobacteria</taxon>
        <taxon>Lysobacterales</taxon>
        <taxon>Lysobacteraceae</taxon>
        <taxon>Xanthomonas</taxon>
    </lineage>
</organism>
<dbReference type="EMBL" id="LOKA01000048">
    <property type="protein sequence ID" value="OOW77837.1"/>
    <property type="molecule type" value="Genomic_DNA"/>
</dbReference>
<comment type="caution">
    <text evidence="1">The sequence shown here is derived from an EMBL/GenBank/DDBJ whole genome shotgun (WGS) entry which is preliminary data.</text>
</comment>
<dbReference type="AlphaFoldDB" id="A0AB73MIG3"/>
<evidence type="ECO:0000313" key="1">
    <source>
        <dbReference type="EMBL" id="OOW77837.1"/>
    </source>
</evidence>
<dbReference type="Proteomes" id="UP000190210">
    <property type="component" value="Unassembled WGS sequence"/>
</dbReference>